<evidence type="ECO:0000313" key="1">
    <source>
        <dbReference type="EMBL" id="GJE92968.1"/>
    </source>
</evidence>
<organism evidence="1 2">
    <name type="scientific">Phanerochaete sordida</name>
    <dbReference type="NCBI Taxonomy" id="48140"/>
    <lineage>
        <taxon>Eukaryota</taxon>
        <taxon>Fungi</taxon>
        <taxon>Dikarya</taxon>
        <taxon>Basidiomycota</taxon>
        <taxon>Agaricomycotina</taxon>
        <taxon>Agaricomycetes</taxon>
        <taxon>Polyporales</taxon>
        <taxon>Phanerochaetaceae</taxon>
        <taxon>Phanerochaete</taxon>
    </lineage>
</organism>
<accession>A0A9P3LFR7</accession>
<keyword evidence="2" id="KW-1185">Reference proteome</keyword>
<dbReference type="AlphaFoldDB" id="A0A9P3LFR7"/>
<reference evidence="1 2" key="1">
    <citation type="submission" date="2021-08" db="EMBL/GenBank/DDBJ databases">
        <title>Draft Genome Sequence of Phanerochaete sordida strain YK-624.</title>
        <authorList>
            <person name="Mori T."/>
            <person name="Dohra H."/>
            <person name="Suzuki T."/>
            <person name="Kawagishi H."/>
            <person name="Hirai H."/>
        </authorList>
    </citation>
    <scope>NUCLEOTIDE SEQUENCE [LARGE SCALE GENOMIC DNA]</scope>
    <source>
        <strain evidence="1 2">YK-624</strain>
    </source>
</reference>
<protein>
    <submittedName>
        <fullName evidence="1">Uncharacterized protein</fullName>
    </submittedName>
</protein>
<proteinExistence type="predicted"/>
<evidence type="ECO:0000313" key="2">
    <source>
        <dbReference type="Proteomes" id="UP000703269"/>
    </source>
</evidence>
<name>A0A9P3LFR7_9APHY</name>
<comment type="caution">
    <text evidence="1">The sequence shown here is derived from an EMBL/GenBank/DDBJ whole genome shotgun (WGS) entry which is preliminary data.</text>
</comment>
<dbReference type="Proteomes" id="UP000703269">
    <property type="component" value="Unassembled WGS sequence"/>
</dbReference>
<dbReference type="EMBL" id="BPQB01000029">
    <property type="protein sequence ID" value="GJE92968.1"/>
    <property type="molecule type" value="Genomic_DNA"/>
</dbReference>
<gene>
    <name evidence="1" type="ORF">PsYK624_091270</name>
</gene>
<sequence>MLAAKAEQRLNARPGDFEVIFRWPSMYSRNVEKKRKIWWQVKNSPEALDARRRGMRRACIVATHHTGSSLGREADTRQHVNVVFFNFGPWSIEEVVHIEVHL</sequence>